<keyword evidence="10" id="KW-0378">Hydrolase</keyword>
<dbReference type="MEROPS" id="M67.002"/>
<comment type="subcellular location">
    <subcellularLocation>
        <location evidence="2">Cytoplasm</location>
    </subcellularLocation>
    <subcellularLocation>
        <location evidence="1">Nucleus</location>
    </subcellularLocation>
</comment>
<dbReference type="GO" id="GO:0000338">
    <property type="term" value="P:protein deneddylation"/>
    <property type="evidence" value="ECO:0007669"/>
    <property type="project" value="EnsemblFungi"/>
</dbReference>
<reference evidence="15 16" key="1">
    <citation type="journal article" date="2011" name="Proc. Natl. Acad. Sci. U.S.A.">
        <title>Evolutionary erosion of yeast sex chromosomes by mating-type switching accidents.</title>
        <authorList>
            <person name="Gordon J.L."/>
            <person name="Armisen D."/>
            <person name="Proux-Wera E."/>
            <person name="Oheigeartaigh S.S."/>
            <person name="Byrne K.P."/>
            <person name="Wolfe K.H."/>
        </authorList>
    </citation>
    <scope>NUCLEOTIDE SEQUENCE [LARGE SCALE GENOMIC DNA]</scope>
    <source>
        <strain evidence="16">ATCC 34711 / CBS 6284 / DSM 70876 / NBRC 10599 / NRRL Y-10934 / UCD 77-7</strain>
    </source>
</reference>
<dbReference type="GO" id="GO:0006508">
    <property type="term" value="P:proteolysis"/>
    <property type="evidence" value="ECO:0007669"/>
    <property type="project" value="UniProtKB-KW"/>
</dbReference>
<dbReference type="HOGENOM" id="CLU_031199_1_0_1"/>
<dbReference type="InterPro" id="IPR050242">
    <property type="entry name" value="JAMM_MPN+_peptidase_M67A"/>
</dbReference>
<evidence type="ECO:0000256" key="8">
    <source>
        <dbReference type="ARBA" id="ARBA00022723"/>
    </source>
</evidence>
<evidence type="ECO:0000256" key="5">
    <source>
        <dbReference type="ARBA" id="ARBA00014880"/>
    </source>
</evidence>
<dbReference type="GeneID" id="14494121"/>
<evidence type="ECO:0000256" key="10">
    <source>
        <dbReference type="ARBA" id="ARBA00022801"/>
    </source>
</evidence>
<evidence type="ECO:0000313" key="15">
    <source>
        <dbReference type="EMBL" id="CCH58918.1"/>
    </source>
</evidence>
<evidence type="ECO:0000256" key="11">
    <source>
        <dbReference type="ARBA" id="ARBA00022833"/>
    </source>
</evidence>
<keyword evidence="8" id="KW-0479">Metal-binding</keyword>
<dbReference type="GO" id="GO:0008180">
    <property type="term" value="C:COP9 signalosome"/>
    <property type="evidence" value="ECO:0007669"/>
    <property type="project" value="UniProtKB-KW"/>
</dbReference>
<dbReference type="KEGG" id="tbl:TBLA_0B00750"/>
<evidence type="ECO:0000313" key="16">
    <source>
        <dbReference type="Proteomes" id="UP000002866"/>
    </source>
</evidence>
<dbReference type="SMART" id="SM00232">
    <property type="entry name" value="JAB_MPN"/>
    <property type="match status" value="1"/>
</dbReference>
<keyword evidence="7" id="KW-0645">Protease</keyword>
<keyword evidence="6" id="KW-0963">Cytoplasm</keyword>
<dbReference type="RefSeq" id="XP_004178437.1">
    <property type="nucleotide sequence ID" value="XM_004178389.1"/>
</dbReference>
<comment type="subunit">
    <text evidence="4">Component of the COP9 signalosome (CSN) complex.</text>
</comment>
<dbReference type="InterPro" id="IPR000555">
    <property type="entry name" value="JAMM/MPN+_dom"/>
</dbReference>
<organism evidence="15 16">
    <name type="scientific">Henningerozyma blattae (strain ATCC 34711 / CBS 6284 / DSM 70876 / NBRC 10599 / NRRL Y-10934 / UCD 77-7)</name>
    <name type="common">Yeast</name>
    <name type="synonym">Tetrapisispora blattae</name>
    <dbReference type="NCBI Taxonomy" id="1071380"/>
    <lineage>
        <taxon>Eukaryota</taxon>
        <taxon>Fungi</taxon>
        <taxon>Dikarya</taxon>
        <taxon>Ascomycota</taxon>
        <taxon>Saccharomycotina</taxon>
        <taxon>Saccharomycetes</taxon>
        <taxon>Saccharomycetales</taxon>
        <taxon>Saccharomycetaceae</taxon>
        <taxon>Henningerozyma</taxon>
    </lineage>
</organism>
<dbReference type="GO" id="GO:0070452">
    <property type="term" value="P:positive regulation of ergosterol biosynthetic process"/>
    <property type="evidence" value="ECO:0007669"/>
    <property type="project" value="EnsemblFungi"/>
</dbReference>
<evidence type="ECO:0000256" key="1">
    <source>
        <dbReference type="ARBA" id="ARBA00004123"/>
    </source>
</evidence>
<dbReference type="InterPro" id="IPR037518">
    <property type="entry name" value="MPN"/>
</dbReference>
<evidence type="ECO:0000256" key="6">
    <source>
        <dbReference type="ARBA" id="ARBA00022490"/>
    </source>
</evidence>
<dbReference type="InParanoid" id="I2GXR6"/>
<dbReference type="SUPFAM" id="SSF102712">
    <property type="entry name" value="JAB1/MPN domain"/>
    <property type="match status" value="1"/>
</dbReference>
<feature type="domain" description="MPN" evidence="14">
    <location>
        <begin position="71"/>
        <end position="210"/>
    </location>
</feature>
<evidence type="ECO:0000259" key="14">
    <source>
        <dbReference type="PROSITE" id="PS50249"/>
    </source>
</evidence>
<dbReference type="PANTHER" id="PTHR10410">
    <property type="entry name" value="EUKARYOTIC TRANSLATION INITIATION FACTOR 3 -RELATED"/>
    <property type="match status" value="1"/>
</dbReference>
<sequence>MSLSIKNIVDLKNELAKEIKTIENDSEIFTQLNNAHLRRPKYEKNLSNNELKNDLGTLTSLVSSQLFFNKVKISRLACSKILDHTLRGGNVEVMGMLIGTTDYTEFIIYDSYALPVEGTETRVNAQLESYEYMVSYVNEMLQGQGNSHRTVIGWYHSHPGYDCWLSSIDMQTQNLNQTYQDPFVAIVVDPHKSLKEKKLAIGAFRTTINTDDDNIESLNNTNETIDPNIGTAESPKLSSYELKVEIFESKYDGALNNSKMKFERPNIDKTKRTILMERVVDNLLQWNNYDRNNAENQDPTTRSIVGTRTNLEPYSGPHTSGTRSASIISLSSTANTSDVDMENGQTDVIGSPTSSVNTLDQVFFNFQICSD</sequence>
<dbReference type="FunFam" id="3.40.140.10:FF:000203">
    <property type="entry name" value="COP9 signalosome complex subunit 5"/>
    <property type="match status" value="1"/>
</dbReference>
<dbReference type="Pfam" id="PF01398">
    <property type="entry name" value="JAB"/>
    <property type="match status" value="1"/>
</dbReference>
<dbReference type="OrthoDB" id="605656at2759"/>
<evidence type="ECO:0000256" key="13">
    <source>
        <dbReference type="ARBA" id="ARBA00023242"/>
    </source>
</evidence>
<keyword evidence="12" id="KW-0482">Metalloprotease</keyword>
<dbReference type="STRING" id="1071380.I2GXR6"/>
<evidence type="ECO:0000256" key="3">
    <source>
        <dbReference type="ARBA" id="ARBA00006008"/>
    </source>
</evidence>
<keyword evidence="11" id="KW-0862">Zinc</keyword>
<dbReference type="GO" id="GO:0005737">
    <property type="term" value="C:cytoplasm"/>
    <property type="evidence" value="ECO:0007669"/>
    <property type="project" value="UniProtKB-SubCell"/>
</dbReference>
<protein>
    <recommendedName>
        <fullName evidence="5">COP9 signalosome complex subunit 5</fullName>
    </recommendedName>
</protein>
<name>I2GXR6_HENB6</name>
<dbReference type="Gene3D" id="3.40.140.10">
    <property type="entry name" value="Cytidine Deaminase, domain 2"/>
    <property type="match status" value="1"/>
</dbReference>
<keyword evidence="13" id="KW-0539">Nucleus</keyword>
<evidence type="ECO:0000256" key="9">
    <source>
        <dbReference type="ARBA" id="ARBA00022790"/>
    </source>
</evidence>
<dbReference type="GO" id="GO:0004222">
    <property type="term" value="F:metalloendopeptidase activity"/>
    <property type="evidence" value="ECO:0007669"/>
    <property type="project" value="EnsemblFungi"/>
</dbReference>
<dbReference type="GO" id="GO:0000747">
    <property type="term" value="P:conjugation with cellular fusion"/>
    <property type="evidence" value="ECO:0007669"/>
    <property type="project" value="EnsemblFungi"/>
</dbReference>
<evidence type="ECO:0000256" key="12">
    <source>
        <dbReference type="ARBA" id="ARBA00023049"/>
    </source>
</evidence>
<keyword evidence="16" id="KW-1185">Reference proteome</keyword>
<dbReference type="PROSITE" id="PS50249">
    <property type="entry name" value="MPN"/>
    <property type="match status" value="1"/>
</dbReference>
<dbReference type="CDD" id="cd08069">
    <property type="entry name" value="MPN_RPN11_CSN5"/>
    <property type="match status" value="1"/>
</dbReference>
<evidence type="ECO:0000256" key="4">
    <source>
        <dbReference type="ARBA" id="ARBA00011098"/>
    </source>
</evidence>
<comment type="similarity">
    <text evidence="3">Belongs to the peptidase M67A family. CSN5 subfamily.</text>
</comment>
<dbReference type="GO" id="GO:0046872">
    <property type="term" value="F:metal ion binding"/>
    <property type="evidence" value="ECO:0007669"/>
    <property type="project" value="UniProtKB-KW"/>
</dbReference>
<dbReference type="EMBL" id="HE806317">
    <property type="protein sequence ID" value="CCH58918.1"/>
    <property type="molecule type" value="Genomic_DNA"/>
</dbReference>
<evidence type="ECO:0000256" key="2">
    <source>
        <dbReference type="ARBA" id="ARBA00004496"/>
    </source>
</evidence>
<dbReference type="GO" id="GO:0071444">
    <property type="term" value="P:cellular response to pheromone"/>
    <property type="evidence" value="ECO:0007669"/>
    <property type="project" value="EnsemblFungi"/>
</dbReference>
<accession>I2GXR6</accession>
<dbReference type="eggNOG" id="KOG1554">
    <property type="taxonomic scope" value="Eukaryota"/>
</dbReference>
<dbReference type="FunCoup" id="I2GXR6">
    <property type="interactions" value="62"/>
</dbReference>
<evidence type="ECO:0000256" key="7">
    <source>
        <dbReference type="ARBA" id="ARBA00022670"/>
    </source>
</evidence>
<dbReference type="Proteomes" id="UP000002866">
    <property type="component" value="Chromosome 2"/>
</dbReference>
<keyword evidence="9" id="KW-0736">Signalosome</keyword>
<dbReference type="AlphaFoldDB" id="I2GXR6"/>
<gene>
    <name evidence="15" type="primary">TBLA0B00750</name>
    <name evidence="15" type="ORF">TBLA_0B00750</name>
</gene>
<proteinExistence type="inferred from homology"/>